<name>A0A2S5D1C0_LYSSH</name>
<evidence type="ECO:0000313" key="3">
    <source>
        <dbReference type="Proteomes" id="UP000237319"/>
    </source>
</evidence>
<sequence>MRHTPFLIVMYNWKLYKRKKIEKLTSLLIIYFIFFSIKCLNLNKLRVIFFSVIVELREVATMTKTKKVYVKPTVKSATGPSMQCN</sequence>
<proteinExistence type="predicted"/>
<dbReference type="AlphaFoldDB" id="A0A2S5D1C0"/>
<comment type="caution">
    <text evidence="2">The sequence shown here is derived from an EMBL/GenBank/DDBJ whole genome shotgun (WGS) entry which is preliminary data.</text>
</comment>
<reference evidence="2 3" key="1">
    <citation type="submission" date="2017-11" db="EMBL/GenBank/DDBJ databases">
        <title>Genome sequence of Lysinibacillus sphaericus, a lignin-degrading bacteria isolated from municipal solid waste soil.</title>
        <authorList>
            <person name="Persinoti G.F."/>
            <person name="Paixao D.A."/>
            <person name="Bugg T.D."/>
            <person name="Squina F.M."/>
        </authorList>
    </citation>
    <scope>NUCLEOTIDE SEQUENCE [LARGE SCALE GENOMIC DNA]</scope>
    <source>
        <strain evidence="2 3">A1</strain>
    </source>
</reference>
<dbReference type="Proteomes" id="UP000237319">
    <property type="component" value="Unassembled WGS sequence"/>
</dbReference>
<evidence type="ECO:0000313" key="2">
    <source>
        <dbReference type="EMBL" id="POZ56854.1"/>
    </source>
</evidence>
<keyword evidence="1" id="KW-0472">Membrane</keyword>
<gene>
    <name evidence="2" type="ORF">LYSIN_01637</name>
</gene>
<dbReference type="EMBL" id="PGLV01000001">
    <property type="protein sequence ID" value="POZ56854.1"/>
    <property type="molecule type" value="Genomic_DNA"/>
</dbReference>
<keyword evidence="3" id="KW-1185">Reference proteome</keyword>
<feature type="transmembrane region" description="Helical" evidence="1">
    <location>
        <begin position="21"/>
        <end position="37"/>
    </location>
</feature>
<evidence type="ECO:0000256" key="1">
    <source>
        <dbReference type="SAM" id="Phobius"/>
    </source>
</evidence>
<keyword evidence="1" id="KW-1133">Transmembrane helix</keyword>
<protein>
    <submittedName>
        <fullName evidence="2">Uncharacterized protein</fullName>
    </submittedName>
</protein>
<accession>A0A2S5D1C0</accession>
<organism evidence="2 3">
    <name type="scientific">Lysinibacillus sphaericus</name>
    <name type="common">Bacillus sphaericus</name>
    <dbReference type="NCBI Taxonomy" id="1421"/>
    <lineage>
        <taxon>Bacteria</taxon>
        <taxon>Bacillati</taxon>
        <taxon>Bacillota</taxon>
        <taxon>Bacilli</taxon>
        <taxon>Bacillales</taxon>
        <taxon>Bacillaceae</taxon>
        <taxon>Lysinibacillus</taxon>
    </lineage>
</organism>
<keyword evidence="1" id="KW-0812">Transmembrane</keyword>